<reference evidence="4" key="1">
    <citation type="journal article" date="2016" name="Nat. Commun.">
        <title>The Gonium pectorale genome demonstrates co-option of cell cycle regulation during the evolution of multicellularity.</title>
        <authorList>
            <person name="Hanschen E.R."/>
            <person name="Marriage T.N."/>
            <person name="Ferris P.J."/>
            <person name="Hamaji T."/>
            <person name="Toyoda A."/>
            <person name="Fujiyama A."/>
            <person name="Neme R."/>
            <person name="Noguchi H."/>
            <person name="Minakuchi Y."/>
            <person name="Suzuki M."/>
            <person name="Kawai-Toyooka H."/>
            <person name="Smith D.R."/>
            <person name="Sparks H."/>
            <person name="Anderson J."/>
            <person name="Bakaric R."/>
            <person name="Luria V."/>
            <person name="Karger A."/>
            <person name="Kirschner M.W."/>
            <person name="Durand P.M."/>
            <person name="Michod R.E."/>
            <person name="Nozaki H."/>
            <person name="Olson B.J."/>
        </authorList>
    </citation>
    <scope>NUCLEOTIDE SEQUENCE [LARGE SCALE GENOMIC DNA]</scope>
    <source>
        <strain evidence="4">NIES-2863</strain>
    </source>
</reference>
<name>A0A150FUM3_GONPE</name>
<feature type="compositionally biased region" description="Low complexity" evidence="1">
    <location>
        <begin position="304"/>
        <end position="316"/>
    </location>
</feature>
<dbReference type="AlphaFoldDB" id="A0A150FUM3"/>
<dbReference type="EMBL" id="LSYV01000543">
    <property type="protein sequence ID" value="KXZ41331.1"/>
    <property type="molecule type" value="Genomic_DNA"/>
</dbReference>
<feature type="region of interest" description="Disordered" evidence="1">
    <location>
        <begin position="292"/>
        <end position="364"/>
    </location>
</feature>
<dbReference type="PROSITE" id="PS50011">
    <property type="entry name" value="PROTEIN_KINASE_DOM"/>
    <property type="match status" value="1"/>
</dbReference>
<sequence>MSACSINAEPYSYGMPTIQGWNGATLYERLAKFQDADVFTVVSRFHDPLLGPEAACYSAHICGPNSYSASVSGALNTPSGPPPPLVLRPDELLALPIAPGGKLAAALLLGWPAGGGGDHFDSSLRSATYPGGGYGRQPVSPGGRSAGNAADCSVSGCVVLGPSELSELRRLAQLLGFGLLSDPRQAASLELLATLFAQLGNGALCGLDDLLAPLLEGLAELVSCRHSLQLQPLLAAVPAGHAAPAVVFARRQQPPLRSGLQRAISTPGLGSRGSHSQVASVARPALGGSVLGLASPVPGARNRQQQQQQQQLGSQQPAPASGRDRDRERETSSLSVASAGLAPGDPRVAAGSGHGVHGAGQAPQRHSSSLLEYLGASAAATVGADGSVASGAFAGISRVKAVRAALSHTLLQRLLRSQSDGGGGGGAATAALLGSAAALSTVASNILPLNAVVTPGPISTLVVADASSQVLEEERPGRDVLLASNLTGANVAALLLCAETANSTTATAAAAAARNSNGSRNGVASSPVVSPNLAASASAVIEAALAEGGPGGGGVGASGGGAPDSRVGDSLLLLPGGIAPSGPLPVPGCLTASCSGPIANLIGTAPAAQFQFRLALYLVAAEAVPVGVLESVAEEMTGLLPLVFEAVHAAINAGGAATAEWYQLTEYCDAGTLLSAARRGDFRLPGNGGPRDGPVWPDLVPLYTSLLEVALALRYLHTRRLVHCDLKPGNVLLKSAPRDPRGWTCKLSDFGCVRLMDELGAGGQPGFRMAQVFGTVAYMSPGGSAFGG</sequence>
<dbReference type="PANTHER" id="PTHR44329">
    <property type="entry name" value="SERINE/THREONINE-PROTEIN KINASE TNNI3K-RELATED"/>
    <property type="match status" value="1"/>
</dbReference>
<evidence type="ECO:0000313" key="3">
    <source>
        <dbReference type="EMBL" id="KXZ41331.1"/>
    </source>
</evidence>
<protein>
    <recommendedName>
        <fullName evidence="2">Protein kinase domain-containing protein</fullName>
    </recommendedName>
</protein>
<dbReference type="PROSITE" id="PS00108">
    <property type="entry name" value="PROTEIN_KINASE_ST"/>
    <property type="match status" value="1"/>
</dbReference>
<dbReference type="OrthoDB" id="561350at2759"/>
<evidence type="ECO:0000313" key="4">
    <source>
        <dbReference type="Proteomes" id="UP000075714"/>
    </source>
</evidence>
<comment type="caution">
    <text evidence="3">The sequence shown here is derived from an EMBL/GenBank/DDBJ whole genome shotgun (WGS) entry which is preliminary data.</text>
</comment>
<evidence type="ECO:0000256" key="1">
    <source>
        <dbReference type="SAM" id="MobiDB-lite"/>
    </source>
</evidence>
<accession>A0A150FUM3</accession>
<dbReference type="Gene3D" id="1.10.510.10">
    <property type="entry name" value="Transferase(Phosphotransferase) domain 1"/>
    <property type="match status" value="1"/>
</dbReference>
<proteinExistence type="predicted"/>
<organism evidence="3 4">
    <name type="scientific">Gonium pectorale</name>
    <name type="common">Green alga</name>
    <dbReference type="NCBI Taxonomy" id="33097"/>
    <lineage>
        <taxon>Eukaryota</taxon>
        <taxon>Viridiplantae</taxon>
        <taxon>Chlorophyta</taxon>
        <taxon>core chlorophytes</taxon>
        <taxon>Chlorophyceae</taxon>
        <taxon>CS clade</taxon>
        <taxon>Chlamydomonadales</taxon>
        <taxon>Volvocaceae</taxon>
        <taxon>Gonium</taxon>
    </lineage>
</organism>
<dbReference type="InterPro" id="IPR011009">
    <property type="entry name" value="Kinase-like_dom_sf"/>
</dbReference>
<dbReference type="InterPro" id="IPR000719">
    <property type="entry name" value="Prot_kinase_dom"/>
</dbReference>
<dbReference type="Pfam" id="PF00069">
    <property type="entry name" value="Pkinase"/>
    <property type="match status" value="1"/>
</dbReference>
<dbReference type="GO" id="GO:0005524">
    <property type="term" value="F:ATP binding"/>
    <property type="evidence" value="ECO:0007669"/>
    <property type="project" value="InterPro"/>
</dbReference>
<dbReference type="Proteomes" id="UP000075714">
    <property type="component" value="Unassembled WGS sequence"/>
</dbReference>
<dbReference type="SUPFAM" id="SSF56112">
    <property type="entry name" value="Protein kinase-like (PK-like)"/>
    <property type="match status" value="1"/>
</dbReference>
<evidence type="ECO:0000259" key="2">
    <source>
        <dbReference type="PROSITE" id="PS50011"/>
    </source>
</evidence>
<dbReference type="InterPro" id="IPR051681">
    <property type="entry name" value="Ser/Thr_Kinases-Pseudokinases"/>
</dbReference>
<feature type="region of interest" description="Disordered" evidence="1">
    <location>
        <begin position="257"/>
        <end position="278"/>
    </location>
</feature>
<dbReference type="InterPro" id="IPR008271">
    <property type="entry name" value="Ser/Thr_kinase_AS"/>
</dbReference>
<gene>
    <name evidence="3" type="ORF">GPECTOR_546g555</name>
</gene>
<feature type="compositionally biased region" description="Basic and acidic residues" evidence="1">
    <location>
        <begin position="322"/>
        <end position="331"/>
    </location>
</feature>
<keyword evidence="4" id="KW-1185">Reference proteome</keyword>
<feature type="domain" description="Protein kinase" evidence="2">
    <location>
        <begin position="596"/>
        <end position="788"/>
    </location>
</feature>
<dbReference type="GO" id="GO:0004674">
    <property type="term" value="F:protein serine/threonine kinase activity"/>
    <property type="evidence" value="ECO:0007669"/>
    <property type="project" value="TreeGrafter"/>
</dbReference>